<dbReference type="Gene3D" id="3.30.200.160">
    <property type="entry name" value="TFIIIC, subcomplex tauA, subunit Sfc1, barrel domain"/>
    <property type="match status" value="1"/>
</dbReference>
<dbReference type="Pfam" id="PF17682">
    <property type="entry name" value="Tau95_N"/>
    <property type="match status" value="1"/>
</dbReference>
<evidence type="ECO:0000256" key="3">
    <source>
        <dbReference type="ARBA" id="ARBA00023163"/>
    </source>
</evidence>
<dbReference type="PANTHER" id="PTHR13230:SF5">
    <property type="entry name" value="GENERAL TRANSCRIPTION FACTOR 3C POLYPEPTIDE 5"/>
    <property type="match status" value="1"/>
</dbReference>
<feature type="domain" description="Transcription factor IIIC subunit 5 HTH" evidence="6">
    <location>
        <begin position="147"/>
        <end position="340"/>
    </location>
</feature>
<evidence type="ECO:0000313" key="8">
    <source>
        <dbReference type="EMBL" id="KAF8820581.1"/>
    </source>
</evidence>
<organism evidence="8 9">
    <name type="scientific">Cardiosporidium cionae</name>
    <dbReference type="NCBI Taxonomy" id="476202"/>
    <lineage>
        <taxon>Eukaryota</taxon>
        <taxon>Sar</taxon>
        <taxon>Alveolata</taxon>
        <taxon>Apicomplexa</taxon>
        <taxon>Aconoidasida</taxon>
        <taxon>Nephromycida</taxon>
        <taxon>Cardiosporidium</taxon>
    </lineage>
</organism>
<protein>
    <recommendedName>
        <fullName evidence="10">General transcription factor 3C polypeptide 5</fullName>
    </recommendedName>
</protein>
<dbReference type="EMBL" id="JADAQX010000350">
    <property type="protein sequence ID" value="KAF8820581.1"/>
    <property type="molecule type" value="Genomic_DNA"/>
</dbReference>
<keyword evidence="9" id="KW-1185">Reference proteome</keyword>
<reference evidence="8 9" key="1">
    <citation type="journal article" date="2020" name="bioRxiv">
        <title>Metabolic contributions of an alphaproteobacterial endosymbiont in the apicomplexan Cardiosporidium cionae.</title>
        <authorList>
            <person name="Hunter E.S."/>
            <person name="Paight C.J."/>
            <person name="Lane C.E."/>
        </authorList>
    </citation>
    <scope>NUCLEOTIDE SEQUENCE [LARGE SCALE GENOMIC DNA]</scope>
    <source>
        <strain evidence="8">ESH_2018</strain>
    </source>
</reference>
<keyword evidence="2" id="KW-0238">DNA-binding</keyword>
<keyword evidence="3" id="KW-0804">Transcription</keyword>
<gene>
    <name evidence="8" type="ORF">IE077_003020</name>
</gene>
<feature type="domain" description="Transcription factor IIIC subunit Tfc1/Sfc1 triple barrel" evidence="7">
    <location>
        <begin position="26"/>
        <end position="122"/>
    </location>
</feature>
<evidence type="ECO:0000259" key="6">
    <source>
        <dbReference type="Pfam" id="PF09734"/>
    </source>
</evidence>
<dbReference type="Pfam" id="PF09734">
    <property type="entry name" value="Tau95"/>
    <property type="match status" value="1"/>
</dbReference>
<comment type="subcellular location">
    <subcellularLocation>
        <location evidence="1">Nucleus</location>
    </subcellularLocation>
</comment>
<dbReference type="PANTHER" id="PTHR13230">
    <property type="entry name" value="GENERAL TRANSCRIPTION FACTOR IIIC, POLYPEPTIDE 5"/>
    <property type="match status" value="1"/>
</dbReference>
<sequence length="526" mass="59591">MASPSIERAPIDVRHRLTIPRKIYSIVELPGRLAGEFAASSIVQCLGGSATLAASFQNPKQSPLIYRFDPNDKYSKFLAATHCSVHGLIMKRIQRQSGKIEFEIKGIYVQKFVFESMADFFYAPPEHARMERSIDDEIQDPSSGPIFLPPPMFTRVSTPFPYKYEENPFGRTAKYFKKVVGDVHTGIASTPFSGSATEGSTFLPSISPLLSSPSEIAAEVSPSKSEELAATGRQDFLKKPPEEALNIVWKFSEGNIPQVPLPNSKLVELMHHLFNQRPLWLRQSIDEYLPSNFTAWKRKSAFARICFGISDGPWRGCLCRFGYDPRNSSFSSYYQTLDFRDPHFRSINWKTLQERSSSPTMEFFSNREEDISSKKWLESSRSPVEMTKEASFFSSLMDSTVEEINKKNNSNGKNFEFLEGVKVLSLPNEGGSQKQEKGNNSPPSFSSSFPVLTPNDEIHFRVPPLRHSQLYQLCDIEDSSIQKLLMDASLLSLCSRDTGWYTKDILVKIRDILSVKCKRMREVSLQ</sequence>
<evidence type="ECO:0000259" key="7">
    <source>
        <dbReference type="Pfam" id="PF17682"/>
    </source>
</evidence>
<accession>A0ABQ7J990</accession>
<evidence type="ECO:0000256" key="5">
    <source>
        <dbReference type="SAM" id="MobiDB-lite"/>
    </source>
</evidence>
<dbReference type="Proteomes" id="UP000823046">
    <property type="component" value="Unassembled WGS sequence"/>
</dbReference>
<evidence type="ECO:0000256" key="4">
    <source>
        <dbReference type="ARBA" id="ARBA00023242"/>
    </source>
</evidence>
<evidence type="ECO:0000313" key="9">
    <source>
        <dbReference type="Proteomes" id="UP000823046"/>
    </source>
</evidence>
<dbReference type="InterPro" id="IPR040454">
    <property type="entry name" value="TF_IIIC_Tfc1/Sfc1"/>
</dbReference>
<evidence type="ECO:0008006" key="10">
    <source>
        <dbReference type="Google" id="ProtNLM"/>
    </source>
</evidence>
<dbReference type="InterPro" id="IPR041499">
    <property type="entry name" value="Tfc1/Sfc1_N"/>
</dbReference>
<proteinExistence type="predicted"/>
<evidence type="ECO:0000256" key="1">
    <source>
        <dbReference type="ARBA" id="ARBA00004123"/>
    </source>
</evidence>
<keyword evidence="4" id="KW-0539">Nucleus</keyword>
<dbReference type="InterPro" id="IPR019136">
    <property type="entry name" value="TF_IIIC_su-5_HTH"/>
</dbReference>
<feature type="region of interest" description="Disordered" evidence="5">
    <location>
        <begin position="428"/>
        <end position="448"/>
    </location>
</feature>
<comment type="caution">
    <text evidence="8">The sequence shown here is derived from an EMBL/GenBank/DDBJ whole genome shotgun (WGS) entry which is preliminary data.</text>
</comment>
<name>A0ABQ7J990_9APIC</name>
<dbReference type="InterPro" id="IPR042536">
    <property type="entry name" value="TFIIIC_tauA_Sfc1"/>
</dbReference>
<evidence type="ECO:0000256" key="2">
    <source>
        <dbReference type="ARBA" id="ARBA00023125"/>
    </source>
</evidence>